<dbReference type="InterPro" id="IPR002692">
    <property type="entry name" value="S45"/>
</dbReference>
<dbReference type="InterPro" id="IPR023343">
    <property type="entry name" value="Penicillin_amidase_dom1"/>
</dbReference>
<evidence type="ECO:0000256" key="5">
    <source>
        <dbReference type="ARBA" id="ARBA00022801"/>
    </source>
</evidence>
<evidence type="ECO:0000313" key="9">
    <source>
        <dbReference type="EMBL" id="ROZ64789.1"/>
    </source>
</evidence>
<evidence type="ECO:0000313" key="10">
    <source>
        <dbReference type="Proteomes" id="UP000270616"/>
    </source>
</evidence>
<dbReference type="EMBL" id="RKMF01000002">
    <property type="protein sequence ID" value="ROZ64789.1"/>
    <property type="molecule type" value="Genomic_DNA"/>
</dbReference>
<proteinExistence type="inferred from homology"/>
<keyword evidence="9" id="KW-0808">Transferase</keyword>
<protein>
    <recommendedName>
        <fullName evidence="4">Lysine N-acyltransferase MbtK</fullName>
    </recommendedName>
    <alternativeName>
        <fullName evidence="7">Mycobactin synthase protein K</fullName>
    </alternativeName>
</protein>
<dbReference type="AlphaFoldDB" id="A0A3N4A790"/>
<dbReference type="PROSITE" id="PS51186">
    <property type="entry name" value="GNAT"/>
    <property type="match status" value="1"/>
</dbReference>
<comment type="pathway">
    <text evidence="2">Siderophore biosynthesis; mycobactin biosynthesis.</text>
</comment>
<dbReference type="Gene3D" id="2.30.120.10">
    <property type="match status" value="1"/>
</dbReference>
<dbReference type="SMART" id="SM01006">
    <property type="entry name" value="AlcB"/>
    <property type="match status" value="1"/>
</dbReference>
<accession>A0A3N4A790</accession>
<dbReference type="Pfam" id="PF01804">
    <property type="entry name" value="Penicil_amidase"/>
    <property type="match status" value="2"/>
</dbReference>
<dbReference type="OrthoDB" id="9759796at2"/>
<dbReference type="InterPro" id="IPR029055">
    <property type="entry name" value="Ntn_hydrolases_N"/>
</dbReference>
<feature type="domain" description="N-acetyltransferase" evidence="8">
    <location>
        <begin position="724"/>
        <end position="889"/>
    </location>
</feature>
<dbReference type="Pfam" id="PF13523">
    <property type="entry name" value="Acetyltransf_8"/>
    <property type="match status" value="1"/>
</dbReference>
<dbReference type="GO" id="GO:0017000">
    <property type="term" value="P:antibiotic biosynthetic process"/>
    <property type="evidence" value="ECO:0007669"/>
    <property type="project" value="InterPro"/>
</dbReference>
<dbReference type="Gene3D" id="3.40.630.30">
    <property type="match status" value="1"/>
</dbReference>
<name>A0A3N4A790_9MICC</name>
<evidence type="ECO:0000256" key="3">
    <source>
        <dbReference type="ARBA" id="ARBA00006586"/>
    </source>
</evidence>
<evidence type="ECO:0000256" key="4">
    <source>
        <dbReference type="ARBA" id="ARBA00020586"/>
    </source>
</evidence>
<dbReference type="GO" id="GO:0016811">
    <property type="term" value="F:hydrolase activity, acting on carbon-nitrogen (but not peptide) bonds, in linear amides"/>
    <property type="evidence" value="ECO:0007669"/>
    <property type="project" value="InterPro"/>
</dbReference>
<dbReference type="GO" id="GO:0019290">
    <property type="term" value="P:siderophore biosynthetic process"/>
    <property type="evidence" value="ECO:0007669"/>
    <property type="project" value="InterPro"/>
</dbReference>
<dbReference type="InterPro" id="IPR043147">
    <property type="entry name" value="Penicillin_amidase_A-knob"/>
</dbReference>
<keyword evidence="6" id="KW-0865">Zymogen</keyword>
<keyword evidence="5" id="KW-0378">Hydrolase</keyword>
<evidence type="ECO:0000256" key="1">
    <source>
        <dbReference type="ARBA" id="ARBA00003818"/>
    </source>
</evidence>
<dbReference type="PANTHER" id="PTHR34218:SF4">
    <property type="entry name" value="ACYL-HOMOSERINE LACTONE ACYLASE QUIP"/>
    <property type="match status" value="1"/>
</dbReference>
<comment type="similarity">
    <text evidence="3">Belongs to the peptidase S45 family.</text>
</comment>
<dbReference type="UniPathway" id="UPA00011"/>
<evidence type="ECO:0000256" key="2">
    <source>
        <dbReference type="ARBA" id="ARBA00005102"/>
    </source>
</evidence>
<gene>
    <name evidence="9" type="ORF">EDL96_01595</name>
</gene>
<dbReference type="Gene3D" id="1.10.439.10">
    <property type="entry name" value="Penicillin Amidohydrolase, domain 1"/>
    <property type="match status" value="1"/>
</dbReference>
<evidence type="ECO:0000259" key="8">
    <source>
        <dbReference type="PROSITE" id="PS51186"/>
    </source>
</evidence>
<dbReference type="SUPFAM" id="SSF56235">
    <property type="entry name" value="N-terminal nucleophile aminohydrolases (Ntn hydrolases)"/>
    <property type="match status" value="1"/>
</dbReference>
<dbReference type="SUPFAM" id="SSF55729">
    <property type="entry name" value="Acyl-CoA N-acyltransferases (Nat)"/>
    <property type="match status" value="1"/>
</dbReference>
<evidence type="ECO:0000256" key="7">
    <source>
        <dbReference type="ARBA" id="ARBA00031122"/>
    </source>
</evidence>
<comment type="function">
    <text evidence="1">Acyltransferase required for the direct transfer of medium- to long-chain fatty acyl moieties from a carrier protein (MbtL) on to the epsilon-amino group of lysine residue in the mycobactin core.</text>
</comment>
<dbReference type="InterPro" id="IPR000182">
    <property type="entry name" value="GNAT_dom"/>
</dbReference>
<dbReference type="Gene3D" id="1.10.1400.10">
    <property type="match status" value="1"/>
</dbReference>
<dbReference type="InterPro" id="IPR019432">
    <property type="entry name" value="Acyltransferase_MbtK/IucB-like"/>
</dbReference>
<keyword evidence="10" id="KW-1185">Reference proteome</keyword>
<dbReference type="InterPro" id="IPR043146">
    <property type="entry name" value="Penicillin_amidase_N_B-knob"/>
</dbReference>
<dbReference type="Proteomes" id="UP000270616">
    <property type="component" value="Unassembled WGS sequence"/>
</dbReference>
<sequence>MPPELEGPGWRVFRDPAGVPHVQADTVECLAEGHGAVTAVDRIWDLEVLRRRAEGRSAYLLGAEHSDGDHLSLSLGVAETARRWWNAAAPQDQEFLAAYARGVNRFAENAWRSSQPVTDLGVQDNVPAPWEPWTPVAAHLEIHALAGSLPEQLWRRRVHEVLGEDWNRVLDAESPRSAASNAWLVPEHLSASGAPMIAADPHRVIEESGPYQPVCFSAPGLRIRGLALVGLPGVPHFGRTEGAAWAITASMTTTETVRTVVVERRSAELIEVTTGTPLTQRRVTVAGANGSSDERWIRTLDGAAVLPGDGSFEERVRDLPEGQRMELTVVKPAQDRAPAGAMTATRTLLSAMTTDDVVEALAGWVLPVNDVVAADSNGSCVHLVAGQHAGAPEPPTAVAELTIRANQRPADPAQSAARLGCAPPHRADRARELLTAALDHQSEDGPGRIGHDDLLAAQLDTLLPHWPPLLRDLLDDDAAVSEPLSDPARALRERLLAWDGSMAAESRDAATFAAWRDEFARVLADSEPLRALGESTGLPELWTPFLDPTARVGLALESIVRHGTSVGLDPRRAAAEALDSVAARIVAAREAPEVTWGRAHRFAPWRAHSALPPFPTVDLGGDTDCLLAAGTLPGKGTGCVRVPAARVLWDLADPAASLWITPDPVDRGSLGTTPLDSWARGEVDQALPWVPPGSAGPTDRRLPLGDAAAHLPQGSLPPGTTLPVALRPLDPVADLSTVHEWVRRPRARFWGMTELSAEEVGAIYALIRFSPTHDAWIIEADGQPIGIFQTYQPHGDAAGAMFRVEPGDLGMHLLLADTAQRIHGLTGALSVMLARQVLSAGTRRVVVEPDVSNHLALRRMQALGFELGPEIQLPGKTGRLAFYTPEPDADS</sequence>
<dbReference type="GO" id="GO:0016747">
    <property type="term" value="F:acyltransferase activity, transferring groups other than amino-acyl groups"/>
    <property type="evidence" value="ECO:0007669"/>
    <property type="project" value="InterPro"/>
</dbReference>
<dbReference type="Gene3D" id="3.60.20.10">
    <property type="entry name" value="Glutamine Phosphoribosylpyrophosphate, subunit 1, domain 1"/>
    <property type="match status" value="2"/>
</dbReference>
<dbReference type="InterPro" id="IPR016181">
    <property type="entry name" value="Acyl_CoA_acyltransferase"/>
</dbReference>
<organism evidence="9 10">
    <name type="scientific">Kocuria soli</name>
    <dbReference type="NCBI Taxonomy" id="2485125"/>
    <lineage>
        <taxon>Bacteria</taxon>
        <taxon>Bacillati</taxon>
        <taxon>Actinomycetota</taxon>
        <taxon>Actinomycetes</taxon>
        <taxon>Micrococcales</taxon>
        <taxon>Micrococcaceae</taxon>
        <taxon>Kocuria</taxon>
    </lineage>
</organism>
<comment type="caution">
    <text evidence="9">The sequence shown here is derived from an EMBL/GenBank/DDBJ whole genome shotgun (WGS) entry which is preliminary data.</text>
</comment>
<reference evidence="9 10" key="1">
    <citation type="submission" date="2018-10" db="EMBL/GenBank/DDBJ databases">
        <title>Kocuria sp. M5W7-7, whole genome shotgun sequence.</title>
        <authorList>
            <person name="Tuo L."/>
        </authorList>
    </citation>
    <scope>NUCLEOTIDE SEQUENCE [LARGE SCALE GENOMIC DNA]</scope>
    <source>
        <strain evidence="9 10">M5W7-7</strain>
    </source>
</reference>
<dbReference type="PANTHER" id="PTHR34218">
    <property type="entry name" value="PEPTIDASE S45 PENICILLIN AMIDASE"/>
    <property type="match status" value="1"/>
</dbReference>
<evidence type="ECO:0000256" key="6">
    <source>
        <dbReference type="ARBA" id="ARBA00023145"/>
    </source>
</evidence>